<dbReference type="SUPFAM" id="SSF56112">
    <property type="entry name" value="Protein kinase-like (PK-like)"/>
    <property type="match status" value="1"/>
</dbReference>
<evidence type="ECO:0000259" key="1">
    <source>
        <dbReference type="PROSITE" id="PS50011"/>
    </source>
</evidence>
<evidence type="ECO:0000313" key="2">
    <source>
        <dbReference type="EMBL" id="TYG78926.1"/>
    </source>
</evidence>
<dbReference type="PROSITE" id="PS50011">
    <property type="entry name" value="PROTEIN_KINASE_DOM"/>
    <property type="match status" value="1"/>
</dbReference>
<dbReference type="InterPro" id="IPR011009">
    <property type="entry name" value="Kinase-like_dom_sf"/>
</dbReference>
<dbReference type="GO" id="GO:0004672">
    <property type="term" value="F:protein kinase activity"/>
    <property type="evidence" value="ECO:0007669"/>
    <property type="project" value="InterPro"/>
</dbReference>
<protein>
    <recommendedName>
        <fullName evidence="1">Protein kinase domain-containing protein</fullName>
    </recommendedName>
</protein>
<evidence type="ECO:0000313" key="3">
    <source>
        <dbReference type="Proteomes" id="UP000323506"/>
    </source>
</evidence>
<accession>A0A5D2DF83</accession>
<feature type="domain" description="Protein kinase" evidence="1">
    <location>
        <begin position="1"/>
        <end position="67"/>
    </location>
</feature>
<dbReference type="Gene3D" id="1.10.510.10">
    <property type="entry name" value="Transferase(Phosphotransferase) domain 1"/>
    <property type="match status" value="1"/>
</dbReference>
<sequence length="67" mass="7498">MMLVTKGFLLKLYQRDVKCANILVDTSGSMKLADFGLGKGLRNMVTKETISWPMFVYGGEKGINFSF</sequence>
<dbReference type="Proteomes" id="UP000323506">
    <property type="component" value="Chromosome D02"/>
</dbReference>
<keyword evidence="3" id="KW-1185">Reference proteome</keyword>
<proteinExistence type="predicted"/>
<reference evidence="2 3" key="1">
    <citation type="submission" date="2019-06" db="EMBL/GenBank/DDBJ databases">
        <title>WGS assembly of Gossypium darwinii.</title>
        <authorList>
            <person name="Chen Z.J."/>
            <person name="Sreedasyam A."/>
            <person name="Ando A."/>
            <person name="Song Q."/>
            <person name="De L."/>
            <person name="Hulse-Kemp A."/>
            <person name="Ding M."/>
            <person name="Ye W."/>
            <person name="Kirkbride R."/>
            <person name="Jenkins J."/>
            <person name="Plott C."/>
            <person name="Lovell J."/>
            <person name="Lin Y.-M."/>
            <person name="Vaughn R."/>
            <person name="Liu B."/>
            <person name="Li W."/>
            <person name="Simpson S."/>
            <person name="Scheffler B."/>
            <person name="Saski C."/>
            <person name="Grover C."/>
            <person name="Hu G."/>
            <person name="Conover J."/>
            <person name="Carlson J."/>
            <person name="Shu S."/>
            <person name="Boston L."/>
            <person name="Williams M."/>
            <person name="Peterson D."/>
            <person name="Mcgee K."/>
            <person name="Jones D."/>
            <person name="Wendel J."/>
            <person name="Stelly D."/>
            <person name="Grimwood J."/>
            <person name="Schmutz J."/>
        </authorList>
    </citation>
    <scope>NUCLEOTIDE SEQUENCE [LARGE SCALE GENOMIC DNA]</scope>
    <source>
        <strain evidence="2">1808015.09</strain>
    </source>
</reference>
<organism evidence="2 3">
    <name type="scientific">Gossypium darwinii</name>
    <name type="common">Darwin's cotton</name>
    <name type="synonym">Gossypium barbadense var. darwinii</name>
    <dbReference type="NCBI Taxonomy" id="34276"/>
    <lineage>
        <taxon>Eukaryota</taxon>
        <taxon>Viridiplantae</taxon>
        <taxon>Streptophyta</taxon>
        <taxon>Embryophyta</taxon>
        <taxon>Tracheophyta</taxon>
        <taxon>Spermatophyta</taxon>
        <taxon>Magnoliopsida</taxon>
        <taxon>eudicotyledons</taxon>
        <taxon>Gunneridae</taxon>
        <taxon>Pentapetalae</taxon>
        <taxon>rosids</taxon>
        <taxon>malvids</taxon>
        <taxon>Malvales</taxon>
        <taxon>Malvaceae</taxon>
        <taxon>Malvoideae</taxon>
        <taxon>Gossypium</taxon>
    </lineage>
</organism>
<name>A0A5D2DF83_GOSDA</name>
<gene>
    <name evidence="2" type="ORF">ES288_D02G100700v1</name>
</gene>
<dbReference type="InterPro" id="IPR000719">
    <property type="entry name" value="Prot_kinase_dom"/>
</dbReference>
<dbReference type="GO" id="GO:0005524">
    <property type="term" value="F:ATP binding"/>
    <property type="evidence" value="ECO:0007669"/>
    <property type="project" value="InterPro"/>
</dbReference>
<dbReference type="AlphaFoldDB" id="A0A5D2DF83"/>
<dbReference type="EMBL" id="CM017702">
    <property type="protein sequence ID" value="TYG78926.1"/>
    <property type="molecule type" value="Genomic_DNA"/>
</dbReference>